<dbReference type="eggNOG" id="ENOG502QR4A">
    <property type="taxonomic scope" value="Eukaryota"/>
</dbReference>
<dbReference type="CDD" id="cd00201">
    <property type="entry name" value="WW"/>
    <property type="match status" value="1"/>
</dbReference>
<dbReference type="PANTHER" id="PTHR21715:SF0">
    <property type="entry name" value="RH04127P"/>
    <property type="match status" value="1"/>
</dbReference>
<dbReference type="KEGG" id="smo:SELMODRAFT_96309"/>
<accession>D8RM48</accession>
<dbReference type="SUPFAM" id="SSF51045">
    <property type="entry name" value="WW domain"/>
    <property type="match status" value="1"/>
</dbReference>
<dbReference type="AlphaFoldDB" id="D8RM48"/>
<dbReference type="Pfam" id="PF00397">
    <property type="entry name" value="WW"/>
    <property type="match status" value="1"/>
</dbReference>
<evidence type="ECO:0000313" key="4">
    <source>
        <dbReference type="Proteomes" id="UP000001514"/>
    </source>
</evidence>
<dbReference type="InterPro" id="IPR001202">
    <property type="entry name" value="WW_dom"/>
</dbReference>
<dbReference type="EMBL" id="GL377712">
    <property type="protein sequence ID" value="EFJ05877.1"/>
    <property type="molecule type" value="Genomic_DNA"/>
</dbReference>
<dbReference type="InParanoid" id="D8RM48"/>
<dbReference type="PROSITE" id="PS50020">
    <property type="entry name" value="WW_DOMAIN_2"/>
    <property type="match status" value="1"/>
</dbReference>
<dbReference type="PROSITE" id="PS01159">
    <property type="entry name" value="WW_DOMAIN_1"/>
    <property type="match status" value="1"/>
</dbReference>
<dbReference type="HOGENOM" id="CLU_179619_0_0_1"/>
<evidence type="ECO:0000259" key="1">
    <source>
        <dbReference type="PROSITE" id="PS50020"/>
    </source>
</evidence>
<protein>
    <recommendedName>
        <fullName evidence="1">WW domain-containing protein</fullName>
    </recommendedName>
</protein>
<dbReference type="InterPro" id="IPR036020">
    <property type="entry name" value="WW_dom_sf"/>
</dbReference>
<dbReference type="EMBL" id="GL377583">
    <property type="protein sequence ID" value="EFJ27043.1"/>
    <property type="molecule type" value="Genomic_DNA"/>
</dbReference>
<dbReference type="KEGG" id="smo:SELMODRAFT_136445"/>
<dbReference type="STRING" id="88036.D8RM48"/>
<dbReference type="PANTHER" id="PTHR21715">
    <property type="entry name" value="RH04127P"/>
    <property type="match status" value="1"/>
</dbReference>
<reference evidence="3 4" key="1">
    <citation type="journal article" date="2011" name="Science">
        <title>The Selaginella genome identifies genetic changes associated with the evolution of vascular plants.</title>
        <authorList>
            <person name="Banks J.A."/>
            <person name="Nishiyama T."/>
            <person name="Hasebe M."/>
            <person name="Bowman J.L."/>
            <person name="Gribskov M."/>
            <person name="dePamphilis C."/>
            <person name="Albert V.A."/>
            <person name="Aono N."/>
            <person name="Aoyama T."/>
            <person name="Ambrose B.A."/>
            <person name="Ashton N.W."/>
            <person name="Axtell M.J."/>
            <person name="Barker E."/>
            <person name="Barker M.S."/>
            <person name="Bennetzen J.L."/>
            <person name="Bonawitz N.D."/>
            <person name="Chapple C."/>
            <person name="Cheng C."/>
            <person name="Correa L.G."/>
            <person name="Dacre M."/>
            <person name="DeBarry J."/>
            <person name="Dreyer I."/>
            <person name="Elias M."/>
            <person name="Engstrom E.M."/>
            <person name="Estelle M."/>
            <person name="Feng L."/>
            <person name="Finet C."/>
            <person name="Floyd S.K."/>
            <person name="Frommer W.B."/>
            <person name="Fujita T."/>
            <person name="Gramzow L."/>
            <person name="Gutensohn M."/>
            <person name="Harholt J."/>
            <person name="Hattori M."/>
            <person name="Heyl A."/>
            <person name="Hirai T."/>
            <person name="Hiwatashi Y."/>
            <person name="Ishikawa M."/>
            <person name="Iwata M."/>
            <person name="Karol K.G."/>
            <person name="Koehler B."/>
            <person name="Kolukisaoglu U."/>
            <person name="Kubo M."/>
            <person name="Kurata T."/>
            <person name="Lalonde S."/>
            <person name="Li K."/>
            <person name="Li Y."/>
            <person name="Litt A."/>
            <person name="Lyons E."/>
            <person name="Manning G."/>
            <person name="Maruyama T."/>
            <person name="Michael T.P."/>
            <person name="Mikami K."/>
            <person name="Miyazaki S."/>
            <person name="Morinaga S."/>
            <person name="Murata T."/>
            <person name="Mueller-Roeber B."/>
            <person name="Nelson D.R."/>
            <person name="Obara M."/>
            <person name="Oguri Y."/>
            <person name="Olmstead R.G."/>
            <person name="Onodera N."/>
            <person name="Petersen B.L."/>
            <person name="Pils B."/>
            <person name="Prigge M."/>
            <person name="Rensing S.A."/>
            <person name="Riano-Pachon D.M."/>
            <person name="Roberts A.W."/>
            <person name="Sato Y."/>
            <person name="Scheller H.V."/>
            <person name="Schulz B."/>
            <person name="Schulz C."/>
            <person name="Shakirov E.V."/>
            <person name="Shibagaki N."/>
            <person name="Shinohara N."/>
            <person name="Shippen D.E."/>
            <person name="Soerensen I."/>
            <person name="Sotooka R."/>
            <person name="Sugimoto N."/>
            <person name="Sugita M."/>
            <person name="Sumikawa N."/>
            <person name="Tanurdzic M."/>
            <person name="Theissen G."/>
            <person name="Ulvskov P."/>
            <person name="Wakazuki S."/>
            <person name="Weng J.K."/>
            <person name="Willats W.W."/>
            <person name="Wipf D."/>
            <person name="Wolf P.G."/>
            <person name="Yang L."/>
            <person name="Zimmer A.D."/>
            <person name="Zhu Q."/>
            <person name="Mitros T."/>
            <person name="Hellsten U."/>
            <person name="Loque D."/>
            <person name="Otillar R."/>
            <person name="Salamov A."/>
            <person name="Schmutz J."/>
            <person name="Shapiro H."/>
            <person name="Lindquist E."/>
            <person name="Lucas S."/>
            <person name="Rokhsar D."/>
            <person name="Grigoriev I.V."/>
        </authorList>
    </citation>
    <scope>NUCLEOTIDE SEQUENCE [LARGE SCALE GENOMIC DNA]</scope>
</reference>
<dbReference type="Gramene" id="EFJ05877">
    <property type="protein sequence ID" value="EFJ05877"/>
    <property type="gene ID" value="SELMODRAFT_136445"/>
</dbReference>
<dbReference type="Gene3D" id="3.30.1470.10">
    <property type="entry name" value="Photosystem I PsaD, reaction center subunit II"/>
    <property type="match status" value="1"/>
</dbReference>
<evidence type="ECO:0000313" key="2">
    <source>
        <dbReference type="EMBL" id="EFJ05877.1"/>
    </source>
</evidence>
<keyword evidence="4" id="KW-1185">Reference proteome</keyword>
<dbReference type="OMA" id="DLMWIAK"/>
<dbReference type="Proteomes" id="UP000001514">
    <property type="component" value="Unassembled WGS sequence"/>
</dbReference>
<organism evidence="4">
    <name type="scientific">Selaginella moellendorffii</name>
    <name type="common">Spikemoss</name>
    <dbReference type="NCBI Taxonomy" id="88036"/>
    <lineage>
        <taxon>Eukaryota</taxon>
        <taxon>Viridiplantae</taxon>
        <taxon>Streptophyta</taxon>
        <taxon>Embryophyta</taxon>
        <taxon>Tracheophyta</taxon>
        <taxon>Lycopodiopsida</taxon>
        <taxon>Selaginellales</taxon>
        <taxon>Selaginellaceae</taxon>
        <taxon>Selaginella</taxon>
    </lineage>
</organism>
<dbReference type="SMART" id="SM00456">
    <property type="entry name" value="WW"/>
    <property type="match status" value="1"/>
</dbReference>
<dbReference type="InterPro" id="IPR053233">
    <property type="entry name" value="ABRA-related"/>
</dbReference>
<evidence type="ECO:0000313" key="3">
    <source>
        <dbReference type="EMBL" id="EFJ27043.1"/>
    </source>
</evidence>
<name>D8RM48_SELML</name>
<sequence>MSVDSMVLEEELDSSYEATDEEVAEYAMWLGFDLPHEKQLLWIAREGLKAELPAQWKPCRTEEDEIYYFNFDTGESTWDHPCDDFYRYAFFSSSFASISVSL</sequence>
<feature type="domain" description="WW" evidence="1">
    <location>
        <begin position="50"/>
        <end position="83"/>
    </location>
</feature>
<gene>
    <name evidence="2" type="ORF">SELMODRAFT_136445</name>
    <name evidence="3" type="ORF">SELMODRAFT_96309</name>
</gene>
<proteinExistence type="predicted"/>
<dbReference type="Gramene" id="EFJ27043">
    <property type="protein sequence ID" value="EFJ27043"/>
    <property type="gene ID" value="SELMODRAFT_96309"/>
</dbReference>